<dbReference type="CDD" id="cd00093">
    <property type="entry name" value="HTH_XRE"/>
    <property type="match status" value="1"/>
</dbReference>
<dbReference type="PROSITE" id="PS50943">
    <property type="entry name" value="HTH_CROC1"/>
    <property type="match status" value="1"/>
</dbReference>
<dbReference type="Pfam" id="PF01381">
    <property type="entry name" value="HTH_3"/>
    <property type="match status" value="1"/>
</dbReference>
<reference evidence="2" key="1">
    <citation type="submission" date="2020-03" db="EMBL/GenBank/DDBJ databases">
        <title>The deep terrestrial virosphere.</title>
        <authorList>
            <person name="Holmfeldt K."/>
            <person name="Nilsson E."/>
            <person name="Simone D."/>
            <person name="Lopez-Fernandez M."/>
            <person name="Wu X."/>
            <person name="de Brujin I."/>
            <person name="Lundin D."/>
            <person name="Andersson A."/>
            <person name="Bertilsson S."/>
            <person name="Dopson M."/>
        </authorList>
    </citation>
    <scope>NUCLEOTIDE SEQUENCE</scope>
    <source>
        <strain evidence="2">MM415B04950</strain>
    </source>
</reference>
<protein>
    <submittedName>
        <fullName evidence="2">Putative DNA binding, helix-turn-helix domain containing protein</fullName>
    </submittedName>
</protein>
<dbReference type="AlphaFoldDB" id="A0A6M3LTQ9"/>
<gene>
    <name evidence="2" type="ORF">MM415B04950_0013</name>
</gene>
<name>A0A6M3LTQ9_9ZZZZ</name>
<organism evidence="2">
    <name type="scientific">viral metagenome</name>
    <dbReference type="NCBI Taxonomy" id="1070528"/>
    <lineage>
        <taxon>unclassified sequences</taxon>
        <taxon>metagenomes</taxon>
        <taxon>organismal metagenomes</taxon>
    </lineage>
</organism>
<dbReference type="InterPro" id="IPR010982">
    <property type="entry name" value="Lambda_DNA-bd_dom_sf"/>
</dbReference>
<sequence>MDINDIIRELGITPTELARKIGVSDSYVFDLKSGRRKLTIQVASKLEAYTKRKGIVAAVVKAKTAA</sequence>
<dbReference type="SMART" id="SM00530">
    <property type="entry name" value="HTH_XRE"/>
    <property type="match status" value="1"/>
</dbReference>
<proteinExistence type="predicted"/>
<dbReference type="GO" id="GO:0003677">
    <property type="term" value="F:DNA binding"/>
    <property type="evidence" value="ECO:0007669"/>
    <property type="project" value="InterPro"/>
</dbReference>
<accession>A0A6M3LTQ9</accession>
<dbReference type="InterPro" id="IPR001387">
    <property type="entry name" value="Cro/C1-type_HTH"/>
</dbReference>
<dbReference type="SUPFAM" id="SSF47413">
    <property type="entry name" value="lambda repressor-like DNA-binding domains"/>
    <property type="match status" value="1"/>
</dbReference>
<dbReference type="EMBL" id="MT143367">
    <property type="protein sequence ID" value="QJA96068.1"/>
    <property type="molecule type" value="Genomic_DNA"/>
</dbReference>
<feature type="domain" description="HTH cro/C1-type" evidence="1">
    <location>
        <begin position="3"/>
        <end position="49"/>
    </location>
</feature>
<dbReference type="Gene3D" id="1.10.260.40">
    <property type="entry name" value="lambda repressor-like DNA-binding domains"/>
    <property type="match status" value="1"/>
</dbReference>
<evidence type="ECO:0000259" key="1">
    <source>
        <dbReference type="PROSITE" id="PS50943"/>
    </source>
</evidence>
<evidence type="ECO:0000313" key="2">
    <source>
        <dbReference type="EMBL" id="QJA96068.1"/>
    </source>
</evidence>